<evidence type="ECO:0000256" key="7">
    <source>
        <dbReference type="SAM" id="Phobius"/>
    </source>
</evidence>
<feature type="transmembrane region" description="Helical" evidence="7">
    <location>
        <begin position="27"/>
        <end position="47"/>
    </location>
</feature>
<keyword evidence="5 7" id="KW-1133">Transmembrane helix</keyword>
<dbReference type="Pfam" id="PF03239">
    <property type="entry name" value="FTR1"/>
    <property type="match status" value="1"/>
</dbReference>
<evidence type="ECO:0000256" key="4">
    <source>
        <dbReference type="ARBA" id="ARBA00022692"/>
    </source>
</evidence>
<dbReference type="Proteomes" id="UP000054771">
    <property type="component" value="Unassembled WGS sequence"/>
</dbReference>
<name>A0A0U5CN20_ASPCI</name>
<keyword evidence="6 7" id="KW-0472">Membrane</keyword>
<evidence type="ECO:0000256" key="5">
    <source>
        <dbReference type="ARBA" id="ARBA00022989"/>
    </source>
</evidence>
<evidence type="ECO:0000256" key="2">
    <source>
        <dbReference type="ARBA" id="ARBA00008333"/>
    </source>
</evidence>
<keyword evidence="3" id="KW-0813">Transport</keyword>
<keyword evidence="3" id="KW-0408">Iron</keyword>
<dbReference type="GO" id="GO:0033573">
    <property type="term" value="C:high-affinity iron permease complex"/>
    <property type="evidence" value="ECO:0007669"/>
    <property type="project" value="InterPro"/>
</dbReference>
<evidence type="ECO:0000256" key="3">
    <source>
        <dbReference type="ARBA" id="ARBA00022496"/>
    </source>
</evidence>
<accession>A0A0U5CN20</accession>
<keyword evidence="3" id="KW-0406">Ion transport</keyword>
<dbReference type="PANTHER" id="PTHR31632">
    <property type="entry name" value="IRON TRANSPORTER FTH1"/>
    <property type="match status" value="1"/>
</dbReference>
<evidence type="ECO:0000256" key="6">
    <source>
        <dbReference type="ARBA" id="ARBA00023136"/>
    </source>
</evidence>
<dbReference type="AlphaFoldDB" id="A0A0U5CN20"/>
<dbReference type="InterPro" id="IPR004923">
    <property type="entry name" value="FTR1/Fip1/EfeU"/>
</dbReference>
<dbReference type="STRING" id="454130.A0A0U5CN20"/>
<gene>
    <name evidence="8" type="ORF">ASPCAL02637</name>
</gene>
<dbReference type="EMBL" id="CDMC01000002">
    <property type="protein sequence ID" value="CEN60196.1"/>
    <property type="molecule type" value="Genomic_DNA"/>
</dbReference>
<keyword evidence="4 7" id="KW-0812">Transmembrane</keyword>
<evidence type="ECO:0000313" key="9">
    <source>
        <dbReference type="Proteomes" id="UP000054771"/>
    </source>
</evidence>
<keyword evidence="3" id="KW-0410">Iron transport</keyword>
<comment type="subcellular location">
    <subcellularLocation>
        <location evidence="1">Membrane</location>
        <topology evidence="1">Multi-pass membrane protein</topology>
    </subcellularLocation>
</comment>
<comment type="similarity">
    <text evidence="2">Belongs to the oxidase-dependent Fe transporter (OFeT) (TC 9.A.10.1) family.</text>
</comment>
<sequence length="83" mass="8969">MFVIPFVTVLREGLEPVVFVGLNYPAYAFPLPVFGGIAAGVVVRYVMYWGGNSASLQPFLVISTCLLYLMAAGLLLWGVEPGE</sequence>
<proteinExistence type="inferred from homology"/>
<dbReference type="GO" id="GO:0015093">
    <property type="term" value="F:ferrous iron transmembrane transporter activity"/>
    <property type="evidence" value="ECO:0007669"/>
    <property type="project" value="TreeGrafter"/>
</dbReference>
<keyword evidence="9" id="KW-1185">Reference proteome</keyword>
<dbReference type="PANTHER" id="PTHR31632:SF2">
    <property type="entry name" value="PLASMA MEMBRANE IRON PERMEASE"/>
    <property type="match status" value="1"/>
</dbReference>
<protein>
    <submittedName>
        <fullName evidence="8">Uncharacterized protein</fullName>
    </submittedName>
</protein>
<feature type="transmembrane region" description="Helical" evidence="7">
    <location>
        <begin position="59"/>
        <end position="79"/>
    </location>
</feature>
<reference evidence="9" key="1">
    <citation type="journal article" date="2016" name="Genome Announc.">
        <title>Draft genome sequences of fungus Aspergillus calidoustus.</title>
        <authorList>
            <person name="Horn F."/>
            <person name="Linde J."/>
            <person name="Mattern D.J."/>
            <person name="Walther G."/>
            <person name="Guthke R."/>
            <person name="Scherlach K."/>
            <person name="Martin K."/>
            <person name="Brakhage A.A."/>
            <person name="Petzke L."/>
            <person name="Valiante V."/>
        </authorList>
    </citation>
    <scope>NUCLEOTIDE SEQUENCE [LARGE SCALE GENOMIC DNA]</scope>
    <source>
        <strain evidence="9">SF006504</strain>
    </source>
</reference>
<evidence type="ECO:0000313" key="8">
    <source>
        <dbReference type="EMBL" id="CEN60196.1"/>
    </source>
</evidence>
<organism evidence="8 9">
    <name type="scientific">Aspergillus calidoustus</name>
    <dbReference type="NCBI Taxonomy" id="454130"/>
    <lineage>
        <taxon>Eukaryota</taxon>
        <taxon>Fungi</taxon>
        <taxon>Dikarya</taxon>
        <taxon>Ascomycota</taxon>
        <taxon>Pezizomycotina</taxon>
        <taxon>Eurotiomycetes</taxon>
        <taxon>Eurotiomycetidae</taxon>
        <taxon>Eurotiales</taxon>
        <taxon>Aspergillaceae</taxon>
        <taxon>Aspergillus</taxon>
        <taxon>Aspergillus subgen. Nidulantes</taxon>
    </lineage>
</organism>
<dbReference type="OrthoDB" id="4364at2759"/>
<evidence type="ECO:0000256" key="1">
    <source>
        <dbReference type="ARBA" id="ARBA00004141"/>
    </source>
</evidence>